<dbReference type="Gene3D" id="1.20.1250.20">
    <property type="entry name" value="MFS general substrate transporter like domains"/>
    <property type="match status" value="1"/>
</dbReference>
<accession>A0ABT0UU26</accession>
<reference evidence="8" key="1">
    <citation type="submission" date="2022-06" db="EMBL/GenBank/DDBJ databases">
        <title>Genome public.</title>
        <authorList>
            <person name="Sun Q."/>
        </authorList>
    </citation>
    <scope>NUCLEOTIDE SEQUENCE</scope>
    <source>
        <strain evidence="8">CWNU-1</strain>
    </source>
</reference>
<proteinExistence type="predicted"/>
<evidence type="ECO:0000313" key="9">
    <source>
        <dbReference type="Proteomes" id="UP001431429"/>
    </source>
</evidence>
<feature type="transmembrane region" description="Helical" evidence="6">
    <location>
        <begin position="381"/>
        <end position="398"/>
    </location>
</feature>
<comment type="subcellular location">
    <subcellularLocation>
        <location evidence="1">Cell membrane</location>
        <topology evidence="1">Multi-pass membrane protein</topology>
    </subcellularLocation>
</comment>
<evidence type="ECO:0000256" key="6">
    <source>
        <dbReference type="SAM" id="Phobius"/>
    </source>
</evidence>
<dbReference type="CDD" id="cd06173">
    <property type="entry name" value="MFS_MefA_like"/>
    <property type="match status" value="1"/>
</dbReference>
<feature type="transmembrane region" description="Helical" evidence="6">
    <location>
        <begin position="20"/>
        <end position="41"/>
    </location>
</feature>
<evidence type="ECO:0000256" key="4">
    <source>
        <dbReference type="ARBA" id="ARBA00022989"/>
    </source>
</evidence>
<feature type="transmembrane region" description="Helical" evidence="6">
    <location>
        <begin position="154"/>
        <end position="173"/>
    </location>
</feature>
<evidence type="ECO:0000256" key="3">
    <source>
        <dbReference type="ARBA" id="ARBA00022692"/>
    </source>
</evidence>
<dbReference type="PANTHER" id="PTHR23513">
    <property type="entry name" value="INTEGRAL MEMBRANE EFFLUX PROTEIN-RELATED"/>
    <property type="match status" value="1"/>
</dbReference>
<keyword evidence="4 6" id="KW-1133">Transmembrane helix</keyword>
<evidence type="ECO:0000313" key="8">
    <source>
        <dbReference type="EMBL" id="MCM2391892.1"/>
    </source>
</evidence>
<dbReference type="InterPro" id="IPR011701">
    <property type="entry name" value="MFS"/>
</dbReference>
<evidence type="ECO:0000256" key="1">
    <source>
        <dbReference type="ARBA" id="ARBA00004651"/>
    </source>
</evidence>
<keyword evidence="3 6" id="KW-0812">Transmembrane</keyword>
<keyword evidence="5 6" id="KW-0472">Membrane</keyword>
<name>A0ABT0UU26_9ACTN</name>
<feature type="transmembrane region" description="Helical" evidence="6">
    <location>
        <begin position="113"/>
        <end position="134"/>
    </location>
</feature>
<feature type="transmembrane region" description="Helical" evidence="6">
    <location>
        <begin position="179"/>
        <end position="196"/>
    </location>
</feature>
<protein>
    <submittedName>
        <fullName evidence="8">MFS transporter</fullName>
    </submittedName>
</protein>
<dbReference type="PROSITE" id="PS50850">
    <property type="entry name" value="MFS"/>
    <property type="match status" value="1"/>
</dbReference>
<comment type="caution">
    <text evidence="8">The sequence shown here is derived from an EMBL/GenBank/DDBJ whole genome shotgun (WGS) entry which is preliminary data.</text>
</comment>
<dbReference type="EMBL" id="JAMQAW010000034">
    <property type="protein sequence ID" value="MCM2391892.1"/>
    <property type="molecule type" value="Genomic_DNA"/>
</dbReference>
<dbReference type="SUPFAM" id="SSF103473">
    <property type="entry name" value="MFS general substrate transporter"/>
    <property type="match status" value="1"/>
</dbReference>
<sequence>MSLRNGTRRDTDSLLRNRDFQLLGASQGLSLLGSGASALALPLLVLRTTGSPVAVGLVEAAWTASLAVACLPAGSVVDRFDRRTVLLFCETGRAVGGALLAALVQFGSASLPALLAIGALLGLLTAPFNAAGLASTQQIVPEAKLATAMAVNRVRGQAALLLGPVIGGALYTVSPGLPFWFDATTFAVSALSLLFLRTELTVLRPDDGDEGLLRSLTAGLRLLWQDAALRRMTLVASGQNFVLDGVYLAVIVLLAGAGGSGTSVGLITGVSAAGGIVGALIAPWLQRNVPFGRVLLGTGVVCVALVAAMAMTGSGPVLGALLAGCACATAASSTVMTVARTVRTPPHLQGRMHSAIGLLLMATPPLGSALTGVLLEALPGPAVLLLLAAVMALLLPATRVPHDTVVATGVRGRTD</sequence>
<feature type="domain" description="Major facilitator superfamily (MFS) profile" evidence="7">
    <location>
        <begin position="1"/>
        <end position="404"/>
    </location>
</feature>
<keyword evidence="9" id="KW-1185">Reference proteome</keyword>
<dbReference type="InterPro" id="IPR036259">
    <property type="entry name" value="MFS_trans_sf"/>
</dbReference>
<evidence type="ECO:0000256" key="5">
    <source>
        <dbReference type="ARBA" id="ARBA00023136"/>
    </source>
</evidence>
<feature type="transmembrane region" description="Helical" evidence="6">
    <location>
        <begin position="354"/>
        <end position="375"/>
    </location>
</feature>
<feature type="transmembrane region" description="Helical" evidence="6">
    <location>
        <begin position="294"/>
        <end position="311"/>
    </location>
</feature>
<evidence type="ECO:0000256" key="2">
    <source>
        <dbReference type="ARBA" id="ARBA00022475"/>
    </source>
</evidence>
<feature type="transmembrane region" description="Helical" evidence="6">
    <location>
        <begin position="241"/>
        <end position="258"/>
    </location>
</feature>
<organism evidence="8 9">
    <name type="scientific">Streptomyces albipurpureus</name>
    <dbReference type="NCBI Taxonomy" id="2897419"/>
    <lineage>
        <taxon>Bacteria</taxon>
        <taxon>Bacillati</taxon>
        <taxon>Actinomycetota</taxon>
        <taxon>Actinomycetes</taxon>
        <taxon>Kitasatosporales</taxon>
        <taxon>Streptomycetaceae</taxon>
        <taxon>Streptomyces</taxon>
    </lineage>
</organism>
<dbReference type="PANTHER" id="PTHR23513:SF6">
    <property type="entry name" value="MAJOR FACILITATOR SUPERFAMILY ASSOCIATED DOMAIN-CONTAINING PROTEIN"/>
    <property type="match status" value="1"/>
</dbReference>
<dbReference type="Proteomes" id="UP001431429">
    <property type="component" value="Unassembled WGS sequence"/>
</dbReference>
<feature type="transmembrane region" description="Helical" evidence="6">
    <location>
        <begin position="317"/>
        <end position="342"/>
    </location>
</feature>
<feature type="transmembrane region" description="Helical" evidence="6">
    <location>
        <begin position="53"/>
        <end position="73"/>
    </location>
</feature>
<evidence type="ECO:0000259" key="7">
    <source>
        <dbReference type="PROSITE" id="PS50850"/>
    </source>
</evidence>
<dbReference type="RefSeq" id="WP_250922222.1">
    <property type="nucleotide sequence ID" value="NZ_JAMQAW010000034.1"/>
</dbReference>
<feature type="transmembrane region" description="Helical" evidence="6">
    <location>
        <begin position="85"/>
        <end position="107"/>
    </location>
</feature>
<gene>
    <name evidence="8" type="ORF">NBG84_27005</name>
</gene>
<keyword evidence="2" id="KW-1003">Cell membrane</keyword>
<dbReference type="InterPro" id="IPR020846">
    <property type="entry name" value="MFS_dom"/>
</dbReference>
<dbReference type="Pfam" id="PF07690">
    <property type="entry name" value="MFS_1"/>
    <property type="match status" value="1"/>
</dbReference>
<feature type="transmembrane region" description="Helical" evidence="6">
    <location>
        <begin position="264"/>
        <end position="282"/>
    </location>
</feature>